<keyword evidence="1" id="KW-0472">Membrane</keyword>
<evidence type="ECO:0000313" key="2">
    <source>
        <dbReference type="EMBL" id="VYU57878.1"/>
    </source>
</evidence>
<protein>
    <recommendedName>
        <fullName evidence="3">DUF1700 domain-containing protein</fullName>
    </recommendedName>
</protein>
<gene>
    <name evidence="2" type="ORF">RGLFYP19_02830</name>
</gene>
<name>A0A6N3FZW2_MEDGN</name>
<dbReference type="AlphaFoldDB" id="A0A6N3FZW2"/>
<reference evidence="2" key="1">
    <citation type="submission" date="2019-11" db="EMBL/GenBank/DDBJ databases">
        <authorList>
            <person name="Feng L."/>
        </authorList>
    </citation>
    <scope>NUCLEOTIDE SEQUENCE</scope>
    <source>
        <strain evidence="2">RgnavusLFYP19</strain>
    </source>
</reference>
<organism evidence="2">
    <name type="scientific">Mediterraneibacter gnavus</name>
    <name type="common">Ruminococcus gnavus</name>
    <dbReference type="NCBI Taxonomy" id="33038"/>
    <lineage>
        <taxon>Bacteria</taxon>
        <taxon>Bacillati</taxon>
        <taxon>Bacillota</taxon>
        <taxon>Clostridia</taxon>
        <taxon>Lachnospirales</taxon>
        <taxon>Lachnospiraceae</taxon>
        <taxon>Mediterraneibacter</taxon>
    </lineage>
</organism>
<feature type="transmembrane region" description="Helical" evidence="1">
    <location>
        <begin position="142"/>
        <end position="159"/>
    </location>
</feature>
<evidence type="ECO:0008006" key="3">
    <source>
        <dbReference type="Google" id="ProtNLM"/>
    </source>
</evidence>
<dbReference type="Pfam" id="PF22564">
    <property type="entry name" value="HAAS"/>
    <property type="match status" value="1"/>
</dbReference>
<dbReference type="RefSeq" id="WP_421930156.1">
    <property type="nucleotide sequence ID" value="NZ_CACRUK010000047.1"/>
</dbReference>
<keyword evidence="1" id="KW-0812">Transmembrane</keyword>
<keyword evidence="1" id="KW-1133">Transmembrane helix</keyword>
<proteinExistence type="predicted"/>
<evidence type="ECO:0000256" key="1">
    <source>
        <dbReference type="SAM" id="Phobius"/>
    </source>
</evidence>
<sequence>MKKEQFIKNLRYSLRKLKKDEREKYLAYYEEIISDMIENGVSEEEAVAHQGETKRIAEEILRENAVKRESKIGWIGTVLIILTLLCGMVSGYLIYQEYQIKSGIEKLQGEVANETISLIGGADGPTRVFLAGKITFSVCPDILFVITLLLLAATAFYFMRKIKKNKKKE</sequence>
<dbReference type="EMBL" id="CACRUK010000047">
    <property type="protein sequence ID" value="VYU57878.1"/>
    <property type="molecule type" value="Genomic_DNA"/>
</dbReference>
<accession>A0A6N3FZW2</accession>
<feature type="transmembrane region" description="Helical" evidence="1">
    <location>
        <begin position="72"/>
        <end position="95"/>
    </location>
</feature>